<sequence length="370" mass="39255">MVPSSRRLSREIRKHPGPRAGSRGPRSADGCNEPFRKSLEGFSQTPCRDSPDIRRPSNARLSHLLGSRVPGIKEKHFLPQLDPRQQSPLSPSLSPASPRSAQHGDASTCGSGWTGPSSQQSRGRSLEPQAAATASAPANMSSQSLMGRRTFSLPDSEAGRSTPRLAPLPQPCRQSTSAAAWRPPKPQSGSCNSTSTAKNASQGEDLALPLDDVAGGSEPGQLTPRLRTVSGLTRGRFTPSPRQLAAMAEAAEAAYAEARPGSESPESYELSKFRRMSGSILRTVSERSDSQTKKVSFSGDCKRAPPSSIADLISRSIFPSDAEDLQAIPAATARAPISRRNSSDSGASLRCSSLASYSDSGFFGSNRLVR</sequence>
<keyword evidence="3" id="KW-1185">Reference proteome</keyword>
<name>A0A813D9J1_POLGL</name>
<evidence type="ECO:0000256" key="1">
    <source>
        <dbReference type="SAM" id="MobiDB-lite"/>
    </source>
</evidence>
<feature type="region of interest" description="Disordered" evidence="1">
    <location>
        <begin position="282"/>
        <end position="305"/>
    </location>
</feature>
<dbReference type="Proteomes" id="UP000654075">
    <property type="component" value="Unassembled WGS sequence"/>
</dbReference>
<reference evidence="2" key="1">
    <citation type="submission" date="2021-02" db="EMBL/GenBank/DDBJ databases">
        <authorList>
            <person name="Dougan E. K."/>
            <person name="Rhodes N."/>
            <person name="Thang M."/>
            <person name="Chan C."/>
        </authorList>
    </citation>
    <scope>NUCLEOTIDE SEQUENCE</scope>
</reference>
<dbReference type="EMBL" id="CAJNNV010000726">
    <property type="protein sequence ID" value="CAE8583427.1"/>
    <property type="molecule type" value="Genomic_DNA"/>
</dbReference>
<feature type="compositionally biased region" description="Polar residues" evidence="1">
    <location>
        <begin position="108"/>
        <end position="123"/>
    </location>
</feature>
<accession>A0A813D9J1</accession>
<feature type="region of interest" description="Disordered" evidence="1">
    <location>
        <begin position="331"/>
        <end position="350"/>
    </location>
</feature>
<proteinExistence type="predicted"/>
<evidence type="ECO:0000313" key="2">
    <source>
        <dbReference type="EMBL" id="CAE8583427.1"/>
    </source>
</evidence>
<feature type="compositionally biased region" description="Polar residues" evidence="1">
    <location>
        <begin position="187"/>
        <end position="202"/>
    </location>
</feature>
<organism evidence="2 3">
    <name type="scientific">Polarella glacialis</name>
    <name type="common">Dinoflagellate</name>
    <dbReference type="NCBI Taxonomy" id="89957"/>
    <lineage>
        <taxon>Eukaryota</taxon>
        <taxon>Sar</taxon>
        <taxon>Alveolata</taxon>
        <taxon>Dinophyceae</taxon>
        <taxon>Suessiales</taxon>
        <taxon>Suessiaceae</taxon>
        <taxon>Polarella</taxon>
    </lineage>
</organism>
<feature type="compositionally biased region" description="Low complexity" evidence="1">
    <location>
        <begin position="78"/>
        <end position="101"/>
    </location>
</feature>
<comment type="caution">
    <text evidence="2">The sequence shown here is derived from an EMBL/GenBank/DDBJ whole genome shotgun (WGS) entry which is preliminary data.</text>
</comment>
<protein>
    <submittedName>
        <fullName evidence="2">Uncharacterized protein</fullName>
    </submittedName>
</protein>
<dbReference type="AlphaFoldDB" id="A0A813D9J1"/>
<gene>
    <name evidence="2" type="ORF">PGLA1383_LOCUS2394</name>
</gene>
<evidence type="ECO:0000313" key="3">
    <source>
        <dbReference type="Proteomes" id="UP000654075"/>
    </source>
</evidence>
<feature type="region of interest" description="Disordered" evidence="1">
    <location>
        <begin position="1"/>
        <end position="237"/>
    </location>
</feature>
<feature type="compositionally biased region" description="Polar residues" evidence="1">
    <location>
        <begin position="339"/>
        <end position="350"/>
    </location>
</feature>